<evidence type="ECO:0000256" key="2">
    <source>
        <dbReference type="SAM" id="SignalP"/>
    </source>
</evidence>
<evidence type="ECO:0000313" key="4">
    <source>
        <dbReference type="Proteomes" id="UP001236404"/>
    </source>
</evidence>
<organism evidence="3 4">
    <name type="scientific">Curtobacterium caseinilyticum</name>
    <dbReference type="NCBI Taxonomy" id="3055137"/>
    <lineage>
        <taxon>Bacteria</taxon>
        <taxon>Bacillati</taxon>
        <taxon>Actinomycetota</taxon>
        <taxon>Actinomycetes</taxon>
        <taxon>Micrococcales</taxon>
        <taxon>Microbacteriaceae</taxon>
        <taxon>Curtobacterium</taxon>
    </lineage>
</organism>
<keyword evidence="4" id="KW-1185">Reference proteome</keyword>
<name>A0ABT7TSF5_9MICO</name>
<evidence type="ECO:0000313" key="3">
    <source>
        <dbReference type="EMBL" id="MDM7892537.1"/>
    </source>
</evidence>
<dbReference type="PROSITE" id="PS51257">
    <property type="entry name" value="PROKAR_LIPOPROTEIN"/>
    <property type="match status" value="1"/>
</dbReference>
<protein>
    <submittedName>
        <fullName evidence="3">Uncharacterized protein</fullName>
    </submittedName>
</protein>
<evidence type="ECO:0000256" key="1">
    <source>
        <dbReference type="SAM" id="MobiDB-lite"/>
    </source>
</evidence>
<keyword evidence="2" id="KW-0732">Signal</keyword>
<dbReference type="EMBL" id="JAUCMN010000008">
    <property type="protein sequence ID" value="MDM7892537.1"/>
    <property type="molecule type" value="Genomic_DNA"/>
</dbReference>
<feature type="signal peptide" evidence="2">
    <location>
        <begin position="1"/>
        <end position="18"/>
    </location>
</feature>
<comment type="caution">
    <text evidence="3">The sequence shown here is derived from an EMBL/GenBank/DDBJ whole genome shotgun (WGS) entry which is preliminary data.</text>
</comment>
<feature type="chain" id="PRO_5045408551" evidence="2">
    <location>
        <begin position="19"/>
        <end position="183"/>
    </location>
</feature>
<proteinExistence type="predicted"/>
<feature type="region of interest" description="Disordered" evidence="1">
    <location>
        <begin position="158"/>
        <end position="183"/>
    </location>
</feature>
<gene>
    <name evidence="3" type="ORF">QUG93_12650</name>
</gene>
<sequence>MRRLITAGVLLSLIPALSGCSTPDPDADGAASREAVASEIYALPNVLTATVDEEKTTDGLSAHYRIAVDISAPAAGRSEAEVAELIDAVLPLAWSTRGHEPDAGVVLRIRTEPQLEIGRIAQDAGWRDVGFPSTPELVEKIGYQASFGRRSLDERIGSWPVAAGADPTGGQRTRGQPGPGTPQ</sequence>
<dbReference type="Proteomes" id="UP001236404">
    <property type="component" value="Unassembled WGS sequence"/>
</dbReference>
<reference evidence="3 4" key="1">
    <citation type="submission" date="2023-06" db="EMBL/GenBank/DDBJ databases">
        <authorList>
            <person name="Feng G."/>
            <person name="Li J."/>
            <person name="Zhu H."/>
        </authorList>
    </citation>
    <scope>NUCLEOTIDE SEQUENCE [LARGE SCALE GENOMIC DNA]</scope>
    <source>
        <strain evidence="3 4">RHCKG28</strain>
    </source>
</reference>
<accession>A0ABT7TSF5</accession>